<evidence type="ECO:0000256" key="1">
    <source>
        <dbReference type="ARBA" id="ARBA00006484"/>
    </source>
</evidence>
<organism evidence="5 6">
    <name type="scientific">Xylophilus ampelinus</name>
    <dbReference type="NCBI Taxonomy" id="54067"/>
    <lineage>
        <taxon>Bacteria</taxon>
        <taxon>Pseudomonadati</taxon>
        <taxon>Pseudomonadota</taxon>
        <taxon>Betaproteobacteria</taxon>
        <taxon>Burkholderiales</taxon>
        <taxon>Xylophilus</taxon>
    </lineage>
</organism>
<dbReference type="EMBL" id="QJTC01000002">
    <property type="protein sequence ID" value="PYE79510.1"/>
    <property type="molecule type" value="Genomic_DNA"/>
</dbReference>
<dbReference type="NCBIfam" id="NF009464">
    <property type="entry name" value="PRK12824.1"/>
    <property type="match status" value="1"/>
</dbReference>
<comment type="caution">
    <text evidence="5">The sequence shown here is derived from an EMBL/GenBank/DDBJ whole genome shotgun (WGS) entry which is preliminary data.</text>
</comment>
<dbReference type="GO" id="GO:0042619">
    <property type="term" value="P:poly-hydroxybutyrate biosynthetic process"/>
    <property type="evidence" value="ECO:0007669"/>
    <property type="project" value="InterPro"/>
</dbReference>
<reference evidence="5 6" key="1">
    <citation type="submission" date="2018-06" db="EMBL/GenBank/DDBJ databases">
        <title>Genomic Encyclopedia of Type Strains, Phase III (KMG-III): the genomes of soil and plant-associated and newly described type strains.</title>
        <authorList>
            <person name="Whitman W."/>
        </authorList>
    </citation>
    <scope>NUCLEOTIDE SEQUENCE [LARGE SCALE GENOMIC DNA]</scope>
    <source>
        <strain evidence="5 6">CECT 7646</strain>
    </source>
</reference>
<comment type="similarity">
    <text evidence="1 3">Belongs to the short-chain dehydrogenases/reductases (SDR) family.</text>
</comment>
<dbReference type="FunFam" id="3.40.50.720:FF:000173">
    <property type="entry name" value="3-oxoacyl-[acyl-carrier protein] reductase"/>
    <property type="match status" value="1"/>
</dbReference>
<dbReference type="GO" id="GO:0005737">
    <property type="term" value="C:cytoplasm"/>
    <property type="evidence" value="ECO:0007669"/>
    <property type="project" value="InterPro"/>
</dbReference>
<feature type="domain" description="Ketoreductase" evidence="4">
    <location>
        <begin position="21"/>
        <end position="205"/>
    </location>
</feature>
<dbReference type="SMART" id="SM00822">
    <property type="entry name" value="PKS_KR"/>
    <property type="match status" value="1"/>
</dbReference>
<dbReference type="CDD" id="cd05333">
    <property type="entry name" value="BKR_SDR_c"/>
    <property type="match status" value="1"/>
</dbReference>
<evidence type="ECO:0000259" key="4">
    <source>
        <dbReference type="SMART" id="SM00822"/>
    </source>
</evidence>
<dbReference type="PANTHER" id="PTHR42879:SF2">
    <property type="entry name" value="3-OXOACYL-[ACYL-CARRIER-PROTEIN] REDUCTASE FABG"/>
    <property type="match status" value="1"/>
</dbReference>
<evidence type="ECO:0000256" key="3">
    <source>
        <dbReference type="RuleBase" id="RU000363"/>
    </source>
</evidence>
<protein>
    <submittedName>
        <fullName evidence="5">3-oxoacyl-[acyl-carrier-protein] reductase</fullName>
    </submittedName>
</protein>
<dbReference type="InterPro" id="IPR036291">
    <property type="entry name" value="NAD(P)-bd_dom_sf"/>
</dbReference>
<accession>A0A318SQZ2</accession>
<dbReference type="InterPro" id="IPR002347">
    <property type="entry name" value="SDR_fam"/>
</dbReference>
<dbReference type="GO" id="GO:0018454">
    <property type="term" value="F:acetoacetyl-CoA reductase activity"/>
    <property type="evidence" value="ECO:0007669"/>
    <property type="project" value="InterPro"/>
</dbReference>
<dbReference type="SUPFAM" id="SSF51735">
    <property type="entry name" value="NAD(P)-binding Rossmann-fold domains"/>
    <property type="match status" value="1"/>
</dbReference>
<dbReference type="PRINTS" id="PR00081">
    <property type="entry name" value="GDHRDH"/>
</dbReference>
<gene>
    <name evidence="5" type="ORF">DFQ15_102245</name>
</gene>
<dbReference type="Proteomes" id="UP000247540">
    <property type="component" value="Unassembled WGS sequence"/>
</dbReference>
<evidence type="ECO:0000313" key="6">
    <source>
        <dbReference type="Proteomes" id="UP000247540"/>
    </source>
</evidence>
<dbReference type="Pfam" id="PF00106">
    <property type="entry name" value="adh_short"/>
    <property type="match status" value="1"/>
</dbReference>
<dbReference type="NCBIfam" id="NF009466">
    <property type="entry name" value="PRK12826.1-2"/>
    <property type="match status" value="1"/>
</dbReference>
<keyword evidence="2" id="KW-0560">Oxidoreductase</keyword>
<dbReference type="Gene3D" id="3.40.50.720">
    <property type="entry name" value="NAD(P)-binding Rossmann-like Domain"/>
    <property type="match status" value="1"/>
</dbReference>
<dbReference type="InterPro" id="IPR050259">
    <property type="entry name" value="SDR"/>
</dbReference>
<evidence type="ECO:0000256" key="2">
    <source>
        <dbReference type="ARBA" id="ARBA00023002"/>
    </source>
</evidence>
<sequence length="262" mass="27952">MANGFPGVGSFRKANDMVKNRVAYVTGGMGGIGTAICQRLYQEGYTVVAGCGPTRDFDKWLAEQKALGFIFYASVGNVGDWDSTVEAFSKAKADHGSIDVLVNNAGITRDRMFLKMTRDDWDAVIETNLNSMFNVTKQVVGDMVEKGFGRIINISSVNGMKGQAGQTNYSAAKAGMHGFSMALAQEMATKGVTVNTVSPGYIGTDMVKAIRPDVLDKIVSTIPVKRLGEPGEIASIIAWLASEEGGYTTGAEFAVNGGLHMH</sequence>
<dbReference type="PANTHER" id="PTHR42879">
    <property type="entry name" value="3-OXOACYL-(ACYL-CARRIER-PROTEIN) REDUCTASE"/>
    <property type="match status" value="1"/>
</dbReference>
<dbReference type="AlphaFoldDB" id="A0A318SQZ2"/>
<dbReference type="PROSITE" id="PS00061">
    <property type="entry name" value="ADH_SHORT"/>
    <property type="match status" value="1"/>
</dbReference>
<dbReference type="InterPro" id="IPR057326">
    <property type="entry name" value="KR_dom"/>
</dbReference>
<dbReference type="PRINTS" id="PR00080">
    <property type="entry name" value="SDRFAMILY"/>
</dbReference>
<dbReference type="InterPro" id="IPR020904">
    <property type="entry name" value="Sc_DH/Rdtase_CS"/>
</dbReference>
<keyword evidence="6" id="KW-1185">Reference proteome</keyword>
<proteinExistence type="inferred from homology"/>
<dbReference type="GO" id="GO:0032787">
    <property type="term" value="P:monocarboxylic acid metabolic process"/>
    <property type="evidence" value="ECO:0007669"/>
    <property type="project" value="UniProtKB-ARBA"/>
</dbReference>
<dbReference type="NCBIfam" id="TIGR01829">
    <property type="entry name" value="AcAcCoA_reduct"/>
    <property type="match status" value="1"/>
</dbReference>
<name>A0A318SQZ2_9BURK</name>
<dbReference type="InterPro" id="IPR011283">
    <property type="entry name" value="Acetoacetyl-CoA_reductase"/>
</dbReference>
<evidence type="ECO:0000313" key="5">
    <source>
        <dbReference type="EMBL" id="PYE79510.1"/>
    </source>
</evidence>